<dbReference type="CDD" id="cd13127">
    <property type="entry name" value="MATE_tuaB_like"/>
    <property type="match status" value="1"/>
</dbReference>
<feature type="transmembrane region" description="Helical" evidence="7">
    <location>
        <begin position="115"/>
        <end position="138"/>
    </location>
</feature>
<protein>
    <submittedName>
        <fullName evidence="8">Lipopolysaccharide biosynthesis protein</fullName>
    </submittedName>
</protein>
<evidence type="ECO:0000313" key="9">
    <source>
        <dbReference type="Proteomes" id="UP000775686"/>
    </source>
</evidence>
<accession>A0ABS2EDC6</accession>
<evidence type="ECO:0000256" key="5">
    <source>
        <dbReference type="ARBA" id="ARBA00022989"/>
    </source>
</evidence>
<feature type="transmembrane region" description="Helical" evidence="7">
    <location>
        <begin position="23"/>
        <end position="41"/>
    </location>
</feature>
<keyword evidence="5 7" id="KW-1133">Transmembrane helix</keyword>
<feature type="transmembrane region" description="Helical" evidence="7">
    <location>
        <begin position="174"/>
        <end position="195"/>
    </location>
</feature>
<dbReference type="RefSeq" id="WP_204863533.1">
    <property type="nucleotide sequence ID" value="NZ_JACJKH010000001.1"/>
</dbReference>
<name>A0ABS2EDC6_9FIRM</name>
<comment type="similarity">
    <text evidence="2">Belongs to the polysaccharide synthase family.</text>
</comment>
<keyword evidence="6 7" id="KW-0472">Membrane</keyword>
<reference evidence="8 9" key="1">
    <citation type="journal article" date="2021" name="Sci. Rep.">
        <title>The distribution of antibiotic resistance genes in chicken gut microbiota commensals.</title>
        <authorList>
            <person name="Juricova H."/>
            <person name="Matiasovicova J."/>
            <person name="Kubasova T."/>
            <person name="Cejkova D."/>
            <person name="Rychlik I."/>
        </authorList>
    </citation>
    <scope>NUCLEOTIDE SEQUENCE [LARGE SCALE GENOMIC DNA]</scope>
    <source>
        <strain evidence="8 9">An770</strain>
    </source>
</reference>
<evidence type="ECO:0000256" key="1">
    <source>
        <dbReference type="ARBA" id="ARBA00004651"/>
    </source>
</evidence>
<feature type="transmembrane region" description="Helical" evidence="7">
    <location>
        <begin position="418"/>
        <end position="437"/>
    </location>
</feature>
<organism evidence="8 9">
    <name type="scientific">Drancourtella massiliensis</name>
    <dbReference type="NCBI Taxonomy" id="1632013"/>
    <lineage>
        <taxon>Bacteria</taxon>
        <taxon>Bacillati</taxon>
        <taxon>Bacillota</taxon>
        <taxon>Clostridia</taxon>
        <taxon>Eubacteriales</taxon>
        <taxon>Oscillospiraceae</taxon>
        <taxon>Drancourtella</taxon>
    </lineage>
</organism>
<sequence length="486" mass="54763">MANQDTTKKKVISSLIWKFFERIGYQGVNFIVQIVLARLLLPEDYGIISLLIVFVNIANAMIQNGFNTALIQKKEVDEIDISSAFFVTLVLSIFLYVVLYLSAPAISDFYRMPKMIPVLRVLALLLPLGAVNSIQIAILSRNLQFYKLLISNMSAVICSGTSGIILAYMGAGVWALVVQQLFFNLISCIVLWFVVKWRPSLRFSIQSIKTLFSFGWKMLVSRLINLIYGDIYSLVIGRVFSANALGYYNRGKQFSYTIIMSIDGAIQSVMLPAYSREQENKKILKSMTRRSIVTSSYVVFPVMMGLGVVAGPLVSLLLTDKWLGCVPFLQINCFIYALYPIHSANLQVICAMGKSEVYLKLEVIKKILGVAIMICTLPFGIYWFTFGGVITGLLSTVINAFPNIEYLDYSIAEQWKDIFPSFILSIVMGAIVYPIQFLPINNLFILFIQIIVGVIIYVGASAVFRFECFYYLKNTILDMIRGKKKI</sequence>
<dbReference type="PANTHER" id="PTHR30250:SF10">
    <property type="entry name" value="LIPOPOLYSACCHARIDE BIOSYNTHESIS PROTEIN WZXC"/>
    <property type="match status" value="1"/>
</dbReference>
<comment type="caution">
    <text evidence="8">The sequence shown here is derived from an EMBL/GenBank/DDBJ whole genome shotgun (WGS) entry which is preliminary data.</text>
</comment>
<dbReference type="Proteomes" id="UP000775686">
    <property type="component" value="Unassembled WGS sequence"/>
</dbReference>
<dbReference type="EMBL" id="JACJKH010000001">
    <property type="protein sequence ID" value="MBM6742876.1"/>
    <property type="molecule type" value="Genomic_DNA"/>
</dbReference>
<evidence type="ECO:0000313" key="8">
    <source>
        <dbReference type="EMBL" id="MBM6742876.1"/>
    </source>
</evidence>
<feature type="transmembrane region" description="Helical" evidence="7">
    <location>
        <begin position="226"/>
        <end position="248"/>
    </location>
</feature>
<dbReference type="PANTHER" id="PTHR30250">
    <property type="entry name" value="PST FAMILY PREDICTED COLANIC ACID TRANSPORTER"/>
    <property type="match status" value="1"/>
</dbReference>
<keyword evidence="9" id="KW-1185">Reference proteome</keyword>
<evidence type="ECO:0000256" key="4">
    <source>
        <dbReference type="ARBA" id="ARBA00022692"/>
    </source>
</evidence>
<keyword evidence="3" id="KW-1003">Cell membrane</keyword>
<dbReference type="InterPro" id="IPR050833">
    <property type="entry name" value="Poly_Biosynth_Transport"/>
</dbReference>
<evidence type="ECO:0000256" key="3">
    <source>
        <dbReference type="ARBA" id="ARBA00022475"/>
    </source>
</evidence>
<comment type="subcellular location">
    <subcellularLocation>
        <location evidence="1">Cell membrane</location>
        <topology evidence="1">Multi-pass membrane protein</topology>
    </subcellularLocation>
</comment>
<feature type="transmembrane region" description="Helical" evidence="7">
    <location>
        <begin position="83"/>
        <end position="103"/>
    </location>
</feature>
<evidence type="ECO:0000256" key="2">
    <source>
        <dbReference type="ARBA" id="ARBA00007430"/>
    </source>
</evidence>
<evidence type="ECO:0000256" key="6">
    <source>
        <dbReference type="ARBA" id="ARBA00023136"/>
    </source>
</evidence>
<feature type="transmembrane region" description="Helical" evidence="7">
    <location>
        <begin position="254"/>
        <end position="274"/>
    </location>
</feature>
<dbReference type="Pfam" id="PF13440">
    <property type="entry name" value="Polysacc_synt_3"/>
    <property type="match status" value="1"/>
</dbReference>
<feature type="transmembrane region" description="Helical" evidence="7">
    <location>
        <begin position="363"/>
        <end position="383"/>
    </location>
</feature>
<proteinExistence type="inferred from homology"/>
<gene>
    <name evidence="8" type="ORF">H6A32_00880</name>
</gene>
<feature type="transmembrane region" description="Helical" evidence="7">
    <location>
        <begin position="443"/>
        <end position="464"/>
    </location>
</feature>
<feature type="transmembrane region" description="Helical" evidence="7">
    <location>
        <begin position="295"/>
        <end position="315"/>
    </location>
</feature>
<feature type="transmembrane region" description="Helical" evidence="7">
    <location>
        <begin position="145"/>
        <end position="168"/>
    </location>
</feature>
<keyword evidence="4 7" id="KW-0812">Transmembrane</keyword>
<feature type="transmembrane region" description="Helical" evidence="7">
    <location>
        <begin position="47"/>
        <end position="71"/>
    </location>
</feature>
<evidence type="ECO:0000256" key="7">
    <source>
        <dbReference type="SAM" id="Phobius"/>
    </source>
</evidence>